<dbReference type="AlphaFoldDB" id="A0A2M7BRX7"/>
<keyword evidence="2" id="KW-0472">Membrane</keyword>
<reference evidence="4" key="1">
    <citation type="submission" date="2017-09" db="EMBL/GenBank/DDBJ databases">
        <title>Depth-based differentiation of microbial function through sediment-hosted aquifers and enrichment of novel symbionts in the deep terrestrial subsurface.</title>
        <authorList>
            <person name="Probst A.J."/>
            <person name="Ladd B."/>
            <person name="Jarett J.K."/>
            <person name="Geller-Mcgrath D.E."/>
            <person name="Sieber C.M.K."/>
            <person name="Emerson J.B."/>
            <person name="Anantharaman K."/>
            <person name="Thomas B.C."/>
            <person name="Malmstrom R."/>
            <person name="Stieglmeier M."/>
            <person name="Klingl A."/>
            <person name="Woyke T."/>
            <person name="Ryan C.M."/>
            <person name="Banfield J.F."/>
        </authorList>
    </citation>
    <scope>NUCLEOTIDE SEQUENCE [LARGE SCALE GENOMIC DNA]</scope>
</reference>
<dbReference type="EMBL" id="PEVA01000163">
    <property type="protein sequence ID" value="PIV08230.1"/>
    <property type="molecule type" value="Genomic_DNA"/>
</dbReference>
<dbReference type="Proteomes" id="UP000230119">
    <property type="component" value="Unassembled WGS sequence"/>
</dbReference>
<feature type="region of interest" description="Disordered" evidence="1">
    <location>
        <begin position="83"/>
        <end position="158"/>
    </location>
</feature>
<keyword evidence="2" id="KW-1133">Transmembrane helix</keyword>
<sequence>MIQFIHPRIRIGIVMVTAFLISGLLMNYSVGETETLAPSIQVQSIVGDFSQSLSNSGSSILSSLQSFRLPNLISISPQELKVSPLPAQEPTPLEWATAPPEEPGVPTSTPAYFPTKSPLPSSRPSIRPTVIGQRPTQPPLPTSSPKPTKTPKPTKIPKPTAIVYPLITSNVRPGSSLEEIMRDVEKRACVPYKFLMAIRTREGGNKFNNMSASTTKMYNTLNWWNTTNLTTVCDGLAYSAQTGLVPSDSTGAGQRCEMAIGDQTYDQKIMGIMQISEEEQSKALKYTVKTIPGKIDRRVLFDNILIFGIISKNRAGKFPQPSCTNWPQETVMEVARIHASGSTGSCEYYYSQNGASGNYCKEIWDLYKSFK</sequence>
<feature type="transmembrane region" description="Helical" evidence="2">
    <location>
        <begin position="12"/>
        <end position="30"/>
    </location>
</feature>
<feature type="compositionally biased region" description="Pro residues" evidence="1">
    <location>
        <begin position="136"/>
        <end position="156"/>
    </location>
</feature>
<keyword evidence="2" id="KW-0812">Transmembrane</keyword>
<feature type="compositionally biased region" description="Low complexity" evidence="1">
    <location>
        <begin position="118"/>
        <end position="128"/>
    </location>
</feature>
<name>A0A2M7BRX7_9BACT</name>
<organism evidence="3 4">
    <name type="scientific">Candidatus Roizmanbacteria bacterium CG03_land_8_20_14_0_80_39_12</name>
    <dbReference type="NCBI Taxonomy" id="1974847"/>
    <lineage>
        <taxon>Bacteria</taxon>
        <taxon>Candidatus Roizmaniibacteriota</taxon>
    </lineage>
</organism>
<evidence type="ECO:0000256" key="1">
    <source>
        <dbReference type="SAM" id="MobiDB-lite"/>
    </source>
</evidence>
<evidence type="ECO:0000256" key="2">
    <source>
        <dbReference type="SAM" id="Phobius"/>
    </source>
</evidence>
<proteinExistence type="predicted"/>
<comment type="caution">
    <text evidence="3">The sequence shown here is derived from an EMBL/GenBank/DDBJ whole genome shotgun (WGS) entry which is preliminary data.</text>
</comment>
<evidence type="ECO:0000313" key="3">
    <source>
        <dbReference type="EMBL" id="PIV08230.1"/>
    </source>
</evidence>
<protein>
    <submittedName>
        <fullName evidence="3">Uncharacterized protein</fullName>
    </submittedName>
</protein>
<evidence type="ECO:0000313" key="4">
    <source>
        <dbReference type="Proteomes" id="UP000230119"/>
    </source>
</evidence>
<gene>
    <name evidence="3" type="ORF">COS52_03860</name>
</gene>
<accession>A0A2M7BRX7</accession>